<reference evidence="1" key="1">
    <citation type="submission" date="2014-09" db="EMBL/GenBank/DDBJ databases">
        <authorList>
            <person name="Magalhaes I.L.F."/>
            <person name="Oliveira U."/>
            <person name="Santos F.R."/>
            <person name="Vidigal T.H.D.A."/>
            <person name="Brescovit A.D."/>
            <person name="Santos A.J."/>
        </authorList>
    </citation>
    <scope>NUCLEOTIDE SEQUENCE</scope>
    <source>
        <tissue evidence="1">Shoot tissue taken approximately 20 cm above the soil surface</tissue>
    </source>
</reference>
<dbReference type="EMBL" id="GBRH01259374">
    <property type="protein sequence ID" value="JAD38521.1"/>
    <property type="molecule type" value="Transcribed_RNA"/>
</dbReference>
<evidence type="ECO:0000313" key="1">
    <source>
        <dbReference type="EMBL" id="JAD38521.1"/>
    </source>
</evidence>
<sequence length="27" mass="2997">MGLSQLAPSWTPHKSVNPDMIVTPILY</sequence>
<protein>
    <submittedName>
        <fullName evidence="1">Uncharacterized protein</fullName>
    </submittedName>
</protein>
<proteinExistence type="predicted"/>
<reference evidence="1" key="2">
    <citation type="journal article" date="2015" name="Data Brief">
        <title>Shoot transcriptome of the giant reed, Arundo donax.</title>
        <authorList>
            <person name="Barrero R.A."/>
            <person name="Guerrero F.D."/>
            <person name="Moolhuijzen P."/>
            <person name="Goolsby J.A."/>
            <person name="Tidwell J."/>
            <person name="Bellgard S.E."/>
            <person name="Bellgard M.I."/>
        </authorList>
    </citation>
    <scope>NUCLEOTIDE SEQUENCE</scope>
    <source>
        <tissue evidence="1">Shoot tissue taken approximately 20 cm above the soil surface</tissue>
    </source>
</reference>
<organism evidence="1">
    <name type="scientific">Arundo donax</name>
    <name type="common">Giant reed</name>
    <name type="synonym">Donax arundinaceus</name>
    <dbReference type="NCBI Taxonomy" id="35708"/>
    <lineage>
        <taxon>Eukaryota</taxon>
        <taxon>Viridiplantae</taxon>
        <taxon>Streptophyta</taxon>
        <taxon>Embryophyta</taxon>
        <taxon>Tracheophyta</taxon>
        <taxon>Spermatophyta</taxon>
        <taxon>Magnoliopsida</taxon>
        <taxon>Liliopsida</taxon>
        <taxon>Poales</taxon>
        <taxon>Poaceae</taxon>
        <taxon>PACMAD clade</taxon>
        <taxon>Arundinoideae</taxon>
        <taxon>Arundineae</taxon>
        <taxon>Arundo</taxon>
    </lineage>
</organism>
<name>A0A0A8ZI87_ARUDO</name>
<dbReference type="AlphaFoldDB" id="A0A0A8ZI87"/>
<accession>A0A0A8ZI87</accession>